<dbReference type="Gene3D" id="3.30.2350.10">
    <property type="entry name" value="Pseudouridine synthase"/>
    <property type="match status" value="1"/>
</dbReference>
<dbReference type="GO" id="GO:0003723">
    <property type="term" value="F:RNA binding"/>
    <property type="evidence" value="ECO:0007669"/>
    <property type="project" value="UniProtKB-KW"/>
</dbReference>
<dbReference type="InterPro" id="IPR020103">
    <property type="entry name" value="PsdUridine_synth_cat_dom_sf"/>
</dbReference>
<keyword evidence="2" id="KW-0413">Isomerase</keyword>
<feature type="domain" description="RNA-binding S4" evidence="4">
    <location>
        <begin position="13"/>
        <end position="71"/>
    </location>
</feature>
<dbReference type="PANTHER" id="PTHR21600:SF44">
    <property type="entry name" value="RIBOSOMAL LARGE SUBUNIT PSEUDOURIDINE SYNTHASE D"/>
    <property type="match status" value="1"/>
</dbReference>
<comment type="caution">
    <text evidence="5">The sequence shown here is derived from an EMBL/GenBank/DDBJ whole genome shotgun (WGS) entry which is preliminary data.</text>
</comment>
<dbReference type="GO" id="GO:0120159">
    <property type="term" value="F:rRNA pseudouridine synthase activity"/>
    <property type="evidence" value="ECO:0007669"/>
    <property type="project" value="UniProtKB-ARBA"/>
</dbReference>
<dbReference type="InterPro" id="IPR036986">
    <property type="entry name" value="S4_RNA-bd_sf"/>
</dbReference>
<dbReference type="Pfam" id="PF00849">
    <property type="entry name" value="PseudoU_synth_2"/>
    <property type="match status" value="1"/>
</dbReference>
<dbReference type="InterPro" id="IPR002942">
    <property type="entry name" value="S4_RNA-bd"/>
</dbReference>
<evidence type="ECO:0000313" key="6">
    <source>
        <dbReference type="Proteomes" id="UP000230557"/>
    </source>
</evidence>
<keyword evidence="3" id="KW-0694">RNA-binding</keyword>
<proteinExistence type="inferred from homology"/>
<dbReference type="SMART" id="SM00363">
    <property type="entry name" value="S4"/>
    <property type="match status" value="1"/>
</dbReference>
<evidence type="ECO:0000256" key="2">
    <source>
        <dbReference type="ARBA" id="ARBA00023235"/>
    </source>
</evidence>
<name>A0A2H0VDB0_9BACT</name>
<dbReference type="Gene3D" id="3.10.290.10">
    <property type="entry name" value="RNA-binding S4 domain"/>
    <property type="match status" value="1"/>
</dbReference>
<evidence type="ECO:0000313" key="5">
    <source>
        <dbReference type="EMBL" id="PIR97061.1"/>
    </source>
</evidence>
<organism evidence="5 6">
    <name type="scientific">Candidatus Doudnabacteria bacterium CG10_big_fil_rev_8_21_14_0_10_41_10</name>
    <dbReference type="NCBI Taxonomy" id="1974551"/>
    <lineage>
        <taxon>Bacteria</taxon>
        <taxon>Candidatus Doudnaibacteriota</taxon>
    </lineage>
</organism>
<dbReference type="InterPro" id="IPR050188">
    <property type="entry name" value="RluA_PseudoU_synthase"/>
</dbReference>
<dbReference type="InterPro" id="IPR006224">
    <property type="entry name" value="PsdUridine_synth_RluA-like_CS"/>
</dbReference>
<reference evidence="6" key="1">
    <citation type="submission" date="2017-09" db="EMBL/GenBank/DDBJ databases">
        <title>Depth-based differentiation of microbial function through sediment-hosted aquifers and enrichment of novel symbionts in the deep terrestrial subsurface.</title>
        <authorList>
            <person name="Probst A.J."/>
            <person name="Ladd B."/>
            <person name="Jarett J.K."/>
            <person name="Geller-Mcgrath D.E."/>
            <person name="Sieber C.M.K."/>
            <person name="Emerson J.B."/>
            <person name="Anantharaman K."/>
            <person name="Thomas B.C."/>
            <person name="Malmstrom R."/>
            <person name="Stieglmeier M."/>
            <person name="Klingl A."/>
            <person name="Woyke T."/>
            <person name="Ryan C.M."/>
            <person name="Banfield J.F."/>
        </authorList>
    </citation>
    <scope>NUCLEOTIDE SEQUENCE [LARGE SCALE GENOMIC DNA]</scope>
</reference>
<dbReference type="PROSITE" id="PS01129">
    <property type="entry name" value="PSI_RLU"/>
    <property type="match status" value="1"/>
</dbReference>
<accession>A0A2H0VDB0</accession>
<dbReference type="Proteomes" id="UP000230557">
    <property type="component" value="Unassembled WGS sequence"/>
</dbReference>
<dbReference type="PANTHER" id="PTHR21600">
    <property type="entry name" value="MITOCHONDRIAL RNA PSEUDOURIDINE SYNTHASE"/>
    <property type="match status" value="1"/>
</dbReference>
<dbReference type="SUPFAM" id="SSF55120">
    <property type="entry name" value="Pseudouridine synthase"/>
    <property type="match status" value="1"/>
</dbReference>
<comment type="similarity">
    <text evidence="1">Belongs to the pseudouridine synthase RluA family.</text>
</comment>
<dbReference type="CDD" id="cd00165">
    <property type="entry name" value="S4"/>
    <property type="match status" value="1"/>
</dbReference>
<gene>
    <name evidence="5" type="ORF">COT91_03365</name>
</gene>
<dbReference type="PROSITE" id="PS50889">
    <property type="entry name" value="S4"/>
    <property type="match status" value="1"/>
</dbReference>
<dbReference type="AlphaFoldDB" id="A0A2H0VDB0"/>
<dbReference type="Pfam" id="PF01479">
    <property type="entry name" value="S4"/>
    <property type="match status" value="1"/>
</dbReference>
<protein>
    <recommendedName>
        <fullName evidence="4">RNA-binding S4 domain-containing protein</fullName>
    </recommendedName>
</protein>
<sequence>MVTKKTELKGEAIRLDKFLASENTALSRGDVQRLISEGVVKVNGEIVRLNKYILRKGDKTEIKYETPKLQPDKTVKLVKIFEDRDVLILDKPAGLLVHPVASQKRQTLAGGLLAAVKGIGEVGEGKFRPGIVHRLDVDTSGLMIVAKNNKAYKYLKELFQLRDIEKRYLALVHGEILQKHGFFNLPIGRKTGQSKFRAGFGREAKTEYWRRCLYTLLPSPAKRGRVPGSFPARAGQEGTQELGQERDSELDIYTLVEVQLHTGRTHQIRVHFSSAGHPVAGDNLYGRRFKKTDSKIFSRQFLHSYYLKLKLPNGKIKKIEIGLSQDLKKILKQLKLYSSSESVRLG</sequence>
<dbReference type="EMBL" id="PFAJ01000045">
    <property type="protein sequence ID" value="PIR97061.1"/>
    <property type="molecule type" value="Genomic_DNA"/>
</dbReference>
<evidence type="ECO:0000259" key="4">
    <source>
        <dbReference type="SMART" id="SM00363"/>
    </source>
</evidence>
<dbReference type="SUPFAM" id="SSF55174">
    <property type="entry name" value="Alpha-L RNA-binding motif"/>
    <property type="match status" value="1"/>
</dbReference>
<evidence type="ECO:0000256" key="3">
    <source>
        <dbReference type="PROSITE-ProRule" id="PRU00182"/>
    </source>
</evidence>
<evidence type="ECO:0000256" key="1">
    <source>
        <dbReference type="ARBA" id="ARBA00010876"/>
    </source>
</evidence>
<dbReference type="InterPro" id="IPR006145">
    <property type="entry name" value="PsdUridine_synth_RsuA/RluA"/>
</dbReference>
<dbReference type="CDD" id="cd02869">
    <property type="entry name" value="PseudoU_synth_RluA_like"/>
    <property type="match status" value="1"/>
</dbReference>
<dbReference type="GO" id="GO:0000455">
    <property type="term" value="P:enzyme-directed rRNA pseudouridine synthesis"/>
    <property type="evidence" value="ECO:0007669"/>
    <property type="project" value="UniProtKB-ARBA"/>
</dbReference>